<evidence type="ECO:0000313" key="2">
    <source>
        <dbReference type="Proteomes" id="UP000192247"/>
    </source>
</evidence>
<dbReference type="AlphaFoldDB" id="A0A1V9XAN0"/>
<accession>A0A1V9XAN0</accession>
<sequence length="36" mass="4267">MFQNNYFINYLLSCITMESPPFRLMMVQQKFGSLCA</sequence>
<dbReference type="Proteomes" id="UP000192247">
    <property type="component" value="Unassembled WGS sequence"/>
</dbReference>
<keyword evidence="2" id="KW-1185">Reference proteome</keyword>
<dbReference type="InParanoid" id="A0A1V9XAN0"/>
<proteinExistence type="predicted"/>
<comment type="caution">
    <text evidence="1">The sequence shown here is derived from an EMBL/GenBank/DDBJ whole genome shotgun (WGS) entry which is preliminary data.</text>
</comment>
<gene>
    <name evidence="1" type="ORF">BIW11_04148</name>
</gene>
<evidence type="ECO:0000313" key="1">
    <source>
        <dbReference type="EMBL" id="OQR70486.1"/>
    </source>
</evidence>
<dbReference type="EMBL" id="MNPL01017381">
    <property type="protein sequence ID" value="OQR70486.1"/>
    <property type="molecule type" value="Genomic_DNA"/>
</dbReference>
<name>A0A1V9XAN0_9ACAR</name>
<reference evidence="1 2" key="1">
    <citation type="journal article" date="2017" name="Gigascience">
        <title>Draft genome of the honey bee ectoparasitic mite, Tropilaelaps mercedesae, is shaped by the parasitic life history.</title>
        <authorList>
            <person name="Dong X."/>
            <person name="Armstrong S.D."/>
            <person name="Xia D."/>
            <person name="Makepeace B.L."/>
            <person name="Darby A.C."/>
            <person name="Kadowaki T."/>
        </authorList>
    </citation>
    <scope>NUCLEOTIDE SEQUENCE [LARGE SCALE GENOMIC DNA]</scope>
    <source>
        <strain evidence="1">Wuxi-XJTLU</strain>
    </source>
</reference>
<organism evidence="1 2">
    <name type="scientific">Tropilaelaps mercedesae</name>
    <dbReference type="NCBI Taxonomy" id="418985"/>
    <lineage>
        <taxon>Eukaryota</taxon>
        <taxon>Metazoa</taxon>
        <taxon>Ecdysozoa</taxon>
        <taxon>Arthropoda</taxon>
        <taxon>Chelicerata</taxon>
        <taxon>Arachnida</taxon>
        <taxon>Acari</taxon>
        <taxon>Parasitiformes</taxon>
        <taxon>Mesostigmata</taxon>
        <taxon>Gamasina</taxon>
        <taxon>Dermanyssoidea</taxon>
        <taxon>Laelapidae</taxon>
        <taxon>Tropilaelaps</taxon>
    </lineage>
</organism>
<protein>
    <submittedName>
        <fullName evidence="1">Uncharacterized protein</fullName>
    </submittedName>
</protein>